<gene>
    <name evidence="1" type="ORF">UFOVP232_58</name>
</gene>
<organism evidence="1">
    <name type="scientific">uncultured Caudovirales phage</name>
    <dbReference type="NCBI Taxonomy" id="2100421"/>
    <lineage>
        <taxon>Viruses</taxon>
        <taxon>Duplodnaviria</taxon>
        <taxon>Heunggongvirae</taxon>
        <taxon>Uroviricota</taxon>
        <taxon>Caudoviricetes</taxon>
        <taxon>Peduoviridae</taxon>
        <taxon>Maltschvirus</taxon>
        <taxon>Maltschvirus maltsch</taxon>
    </lineage>
</organism>
<dbReference type="SUPFAM" id="SSF55729">
    <property type="entry name" value="Acyl-CoA N-acyltransferases (Nat)"/>
    <property type="match status" value="1"/>
</dbReference>
<protein>
    <submittedName>
        <fullName evidence="1">Uncharacterized protein</fullName>
    </submittedName>
</protein>
<dbReference type="EMBL" id="LR798281">
    <property type="protein sequence ID" value="CAB5220132.1"/>
    <property type="molecule type" value="Genomic_DNA"/>
</dbReference>
<proteinExistence type="predicted"/>
<reference evidence="1" key="1">
    <citation type="submission" date="2020-05" db="EMBL/GenBank/DDBJ databases">
        <authorList>
            <person name="Chiriac C."/>
            <person name="Salcher M."/>
            <person name="Ghai R."/>
            <person name="Kavagutti S V."/>
        </authorList>
    </citation>
    <scope>NUCLEOTIDE SEQUENCE</scope>
</reference>
<dbReference type="Gene3D" id="3.40.630.30">
    <property type="match status" value="1"/>
</dbReference>
<accession>A0A6J7WTV7</accession>
<evidence type="ECO:0000313" key="1">
    <source>
        <dbReference type="EMBL" id="CAB5220132.1"/>
    </source>
</evidence>
<dbReference type="InterPro" id="IPR016181">
    <property type="entry name" value="Acyl_CoA_acyltransferase"/>
</dbReference>
<name>A0A6J7WTV7_9CAUD</name>
<sequence>MTELVLDQKERIGAWVARKVGQGGDWGGFNAFGITQGDEVIAGVVINNYNGANATCHIAIAKHTRMIFPLFEAVCGYAFRQCGLKRLTGMVPSNEPHIIQFDKHLGFEEEFVMKDGAPGADMHILVMWPDKCRWLRKE</sequence>